<evidence type="ECO:0000313" key="2">
    <source>
        <dbReference type="EMBL" id="WTZ13288.1"/>
    </source>
</evidence>
<proteinExistence type="predicted"/>
<reference evidence="2" key="1">
    <citation type="submission" date="2022-10" db="EMBL/GenBank/DDBJ databases">
        <title>The complete genomes of actinobacterial strains from the NBC collection.</title>
        <authorList>
            <person name="Joergensen T.S."/>
            <person name="Alvarez Arevalo M."/>
            <person name="Sterndorff E.B."/>
            <person name="Faurdal D."/>
            <person name="Vuksanovic O."/>
            <person name="Mourched A.-S."/>
            <person name="Charusanti P."/>
            <person name="Shaw S."/>
            <person name="Blin K."/>
            <person name="Weber T."/>
        </authorList>
    </citation>
    <scope>NUCLEOTIDE SEQUENCE</scope>
    <source>
        <strain evidence="2">NBC_01393</strain>
    </source>
</reference>
<dbReference type="AlphaFoldDB" id="A0AAU3IA80"/>
<accession>A0AAU3IA80</accession>
<gene>
    <name evidence="2" type="ORF">OG699_38180</name>
</gene>
<feature type="compositionally biased region" description="Low complexity" evidence="1">
    <location>
        <begin position="112"/>
        <end position="127"/>
    </location>
</feature>
<sequence length="133" mass="13231">MAAASKTAADQVIVPAPVPGRSSDWDAPNLGWTSQSGVKFENTDPIPGQVFVQAQLPDPAAQVAAGIDPATSNAGLVVLTPEEAAKHPGGPEADDRLGGTAVYEGTINAGTATAPDAFDTAPATASTVDNVPA</sequence>
<dbReference type="EMBL" id="CP109546">
    <property type="protein sequence ID" value="WTZ13288.1"/>
    <property type="molecule type" value="Genomic_DNA"/>
</dbReference>
<feature type="region of interest" description="Disordered" evidence="1">
    <location>
        <begin position="112"/>
        <end position="133"/>
    </location>
</feature>
<name>A0AAU3IA80_9ACTN</name>
<feature type="region of interest" description="Disordered" evidence="1">
    <location>
        <begin position="1"/>
        <end position="30"/>
    </location>
</feature>
<evidence type="ECO:0000256" key="1">
    <source>
        <dbReference type="SAM" id="MobiDB-lite"/>
    </source>
</evidence>
<protein>
    <submittedName>
        <fullName evidence="2">Uncharacterized protein</fullName>
    </submittedName>
</protein>
<organism evidence="2">
    <name type="scientific">Streptomyces sp. NBC_01393</name>
    <dbReference type="NCBI Taxonomy" id="2903851"/>
    <lineage>
        <taxon>Bacteria</taxon>
        <taxon>Bacillati</taxon>
        <taxon>Actinomycetota</taxon>
        <taxon>Actinomycetes</taxon>
        <taxon>Kitasatosporales</taxon>
        <taxon>Streptomycetaceae</taxon>
        <taxon>Streptomyces</taxon>
    </lineage>
</organism>